<protein>
    <submittedName>
        <fullName evidence="10">Transporter</fullName>
    </submittedName>
</protein>
<dbReference type="PANTHER" id="PTHR30026:SF22">
    <property type="entry name" value="OUTER MEMBRANE EFFLUX PROTEIN"/>
    <property type="match status" value="1"/>
</dbReference>
<comment type="caution">
    <text evidence="10">The sequence shown here is derived from an EMBL/GenBank/DDBJ whole genome shotgun (WGS) entry which is preliminary data.</text>
</comment>
<dbReference type="InterPro" id="IPR003423">
    <property type="entry name" value="OMP_efflux"/>
</dbReference>
<accession>A0ABQ5VRP6</accession>
<dbReference type="Gene3D" id="1.20.1600.10">
    <property type="entry name" value="Outer membrane efflux proteins (OEP)"/>
    <property type="match status" value="1"/>
</dbReference>
<feature type="coiled-coil region" evidence="8">
    <location>
        <begin position="142"/>
        <end position="169"/>
    </location>
</feature>
<comment type="subcellular location">
    <subcellularLocation>
        <location evidence="1">Cell outer membrane</location>
    </subcellularLocation>
</comment>
<keyword evidence="6" id="KW-0472">Membrane</keyword>
<dbReference type="RefSeq" id="WP_284375214.1">
    <property type="nucleotide sequence ID" value="NZ_BSNN01000002.1"/>
</dbReference>
<dbReference type="NCBIfam" id="TIGR01844">
    <property type="entry name" value="type_I_sec_TolC"/>
    <property type="match status" value="1"/>
</dbReference>
<keyword evidence="11" id="KW-1185">Reference proteome</keyword>
<evidence type="ECO:0000256" key="2">
    <source>
        <dbReference type="ARBA" id="ARBA00007613"/>
    </source>
</evidence>
<dbReference type="PANTHER" id="PTHR30026">
    <property type="entry name" value="OUTER MEMBRANE PROTEIN TOLC"/>
    <property type="match status" value="1"/>
</dbReference>
<keyword evidence="8" id="KW-0175">Coiled coil</keyword>
<feature type="signal peptide" evidence="9">
    <location>
        <begin position="1"/>
        <end position="20"/>
    </location>
</feature>
<evidence type="ECO:0000313" key="10">
    <source>
        <dbReference type="EMBL" id="GLQ33873.1"/>
    </source>
</evidence>
<evidence type="ECO:0000256" key="6">
    <source>
        <dbReference type="ARBA" id="ARBA00023136"/>
    </source>
</evidence>
<evidence type="ECO:0000313" key="11">
    <source>
        <dbReference type="Proteomes" id="UP001156694"/>
    </source>
</evidence>
<sequence>MRNLFSVTMISIAMGTTALADMTSLKSALEATYANNPSLAETRATLRGLDENLVSARAGLRPSANGSYSANATHSHSSSTSGSFTKGFSQTVQLQVSQLIYDGGRVLGGINAAELALLAGRENLVAAEQQVLLNAITSFMDVRAAQATLNLAENNIRVLEEQVRASQDRFEVGEVTRTDVSQTQARLAAAISGRETSRAALQGQIANYVANVGEQPHSLMTPAAHPALPKTLAEAERRALIDHPRVTAAQFSVLAAEEDLKVAQKNRIPTVTGVVTGSIGDTSDLSGNFSSPDSSVSVGLNASIPLYQGGTLSSARRSAAASLETEQRQLQQAIATTKANLRTAYYNWEAAKAAITARQQQIRASKIAFEGVSEEAKVGARTTLDVLDAEQDLLSARSELVTALRDEQVRAYSVLSEMGALTAKTLGLNVELYDPKKFTPKARANSALGARRNNLLEKLEKRR</sequence>
<proteinExistence type="inferred from homology"/>
<gene>
    <name evidence="10" type="ORF">GCM10007939_01560</name>
</gene>
<keyword evidence="9" id="KW-0732">Signal</keyword>
<evidence type="ECO:0000256" key="8">
    <source>
        <dbReference type="SAM" id="Coils"/>
    </source>
</evidence>
<organism evidence="10 11">
    <name type="scientific">Amylibacter marinus</name>
    <dbReference type="NCBI Taxonomy" id="1475483"/>
    <lineage>
        <taxon>Bacteria</taxon>
        <taxon>Pseudomonadati</taxon>
        <taxon>Pseudomonadota</taxon>
        <taxon>Alphaproteobacteria</taxon>
        <taxon>Rhodobacterales</taxon>
        <taxon>Paracoccaceae</taxon>
        <taxon>Amylibacter</taxon>
    </lineage>
</organism>
<evidence type="ECO:0000256" key="3">
    <source>
        <dbReference type="ARBA" id="ARBA00022448"/>
    </source>
</evidence>
<feature type="chain" id="PRO_5046304561" evidence="9">
    <location>
        <begin position="21"/>
        <end position="463"/>
    </location>
</feature>
<dbReference type="EMBL" id="BSNN01000002">
    <property type="protein sequence ID" value="GLQ33873.1"/>
    <property type="molecule type" value="Genomic_DNA"/>
</dbReference>
<evidence type="ECO:0000256" key="9">
    <source>
        <dbReference type="SAM" id="SignalP"/>
    </source>
</evidence>
<keyword evidence="3" id="KW-0813">Transport</keyword>
<evidence type="ECO:0000256" key="4">
    <source>
        <dbReference type="ARBA" id="ARBA00022452"/>
    </source>
</evidence>
<dbReference type="Pfam" id="PF02321">
    <property type="entry name" value="OEP"/>
    <property type="match status" value="2"/>
</dbReference>
<name>A0ABQ5VRP6_9RHOB</name>
<dbReference type="InterPro" id="IPR051906">
    <property type="entry name" value="TolC-like"/>
</dbReference>
<comment type="similarity">
    <text evidence="2">Belongs to the outer membrane factor (OMF) (TC 1.B.17) family.</text>
</comment>
<keyword evidence="4" id="KW-1134">Transmembrane beta strand</keyword>
<keyword evidence="7" id="KW-0998">Cell outer membrane</keyword>
<evidence type="ECO:0000256" key="5">
    <source>
        <dbReference type="ARBA" id="ARBA00022692"/>
    </source>
</evidence>
<dbReference type="Proteomes" id="UP001156694">
    <property type="component" value="Unassembled WGS sequence"/>
</dbReference>
<evidence type="ECO:0000256" key="7">
    <source>
        <dbReference type="ARBA" id="ARBA00023237"/>
    </source>
</evidence>
<dbReference type="SUPFAM" id="SSF56954">
    <property type="entry name" value="Outer membrane efflux proteins (OEP)"/>
    <property type="match status" value="1"/>
</dbReference>
<reference evidence="11" key="1">
    <citation type="journal article" date="2019" name="Int. J. Syst. Evol. Microbiol.">
        <title>The Global Catalogue of Microorganisms (GCM) 10K type strain sequencing project: providing services to taxonomists for standard genome sequencing and annotation.</title>
        <authorList>
            <consortium name="The Broad Institute Genomics Platform"/>
            <consortium name="The Broad Institute Genome Sequencing Center for Infectious Disease"/>
            <person name="Wu L."/>
            <person name="Ma J."/>
        </authorList>
    </citation>
    <scope>NUCLEOTIDE SEQUENCE [LARGE SCALE GENOMIC DNA]</scope>
    <source>
        <strain evidence="11">NBRC 110140</strain>
    </source>
</reference>
<dbReference type="InterPro" id="IPR010130">
    <property type="entry name" value="T1SS_OMP_TolC"/>
</dbReference>
<evidence type="ECO:0000256" key="1">
    <source>
        <dbReference type="ARBA" id="ARBA00004442"/>
    </source>
</evidence>
<keyword evidence="5" id="KW-0812">Transmembrane</keyword>